<dbReference type="InterPro" id="IPR034139">
    <property type="entry name" value="TOPRIM_OLD"/>
</dbReference>
<organism evidence="3 4">
    <name type="scientific">Bacillus thuringiensis serovar navarrensis</name>
    <dbReference type="NCBI Taxonomy" id="339658"/>
    <lineage>
        <taxon>Bacteria</taxon>
        <taxon>Bacillati</taxon>
        <taxon>Bacillota</taxon>
        <taxon>Bacilli</taxon>
        <taxon>Bacillales</taxon>
        <taxon>Bacillaceae</taxon>
        <taxon>Bacillus</taxon>
        <taxon>Bacillus cereus group</taxon>
    </lineage>
</organism>
<accession>A0A243A518</accession>
<dbReference type="Gene3D" id="3.40.50.300">
    <property type="entry name" value="P-loop containing nucleotide triphosphate hydrolases"/>
    <property type="match status" value="1"/>
</dbReference>
<evidence type="ECO:0000313" key="4">
    <source>
        <dbReference type="Proteomes" id="UP000194860"/>
    </source>
</evidence>
<feature type="domain" description="OLD protein-like TOPRIM" evidence="2">
    <location>
        <begin position="425"/>
        <end position="494"/>
    </location>
</feature>
<dbReference type="AlphaFoldDB" id="A0A243A518"/>
<name>A0A243A518_BACTU</name>
<dbReference type="InterPro" id="IPR041685">
    <property type="entry name" value="AAA_GajA/Old/RecF-like"/>
</dbReference>
<dbReference type="RefSeq" id="WP_088034519.1">
    <property type="nucleotide sequence ID" value="NZ_NFDG01000128.1"/>
</dbReference>
<gene>
    <name evidence="3" type="ORF">BK732_27350</name>
</gene>
<dbReference type="InterPro" id="IPR027417">
    <property type="entry name" value="P-loop_NTPase"/>
</dbReference>
<dbReference type="PANTHER" id="PTHR43581:SF4">
    <property type="entry name" value="ATP_GTP PHOSPHATASE"/>
    <property type="match status" value="1"/>
</dbReference>
<evidence type="ECO:0000259" key="1">
    <source>
        <dbReference type="Pfam" id="PF13175"/>
    </source>
</evidence>
<dbReference type="PANTHER" id="PTHR43581">
    <property type="entry name" value="ATP/GTP PHOSPHATASE"/>
    <property type="match status" value="1"/>
</dbReference>
<dbReference type="EMBL" id="NFDG01000128">
    <property type="protein sequence ID" value="OTY12400.1"/>
    <property type="molecule type" value="Genomic_DNA"/>
</dbReference>
<reference evidence="3 4" key="1">
    <citation type="submission" date="2016-10" db="EMBL/GenBank/DDBJ databases">
        <title>Comparative genomics of Bacillus thuringiensis reveals a path to pathogens against multiple invertebrate hosts.</title>
        <authorList>
            <person name="Zheng J."/>
            <person name="Gao Q."/>
            <person name="Liu H."/>
            <person name="Peng D."/>
            <person name="Ruan L."/>
            <person name="Sun M."/>
        </authorList>
    </citation>
    <scope>NUCLEOTIDE SEQUENCE [LARGE SCALE GENOMIC DNA]</scope>
    <source>
        <strain evidence="3">BGSC 4BM1</strain>
    </source>
</reference>
<dbReference type="Pfam" id="PF20469">
    <property type="entry name" value="OLD-like_TOPRIM"/>
    <property type="match status" value="1"/>
</dbReference>
<dbReference type="InterPro" id="IPR051396">
    <property type="entry name" value="Bact_Antivir_Def_Nuclease"/>
</dbReference>
<comment type="caution">
    <text evidence="3">The sequence shown here is derived from an EMBL/GenBank/DDBJ whole genome shotgun (WGS) entry which is preliminary data.</text>
</comment>
<dbReference type="Pfam" id="PF13175">
    <property type="entry name" value="AAA_15"/>
    <property type="match status" value="1"/>
</dbReference>
<protein>
    <submittedName>
        <fullName evidence="3">Lantibiotic ABC transporter</fullName>
    </submittedName>
</protein>
<proteinExistence type="predicted"/>
<feature type="domain" description="Endonuclease GajA/Old nuclease/RecF-like AAA" evidence="1">
    <location>
        <begin position="1"/>
        <end position="375"/>
    </location>
</feature>
<evidence type="ECO:0000259" key="2">
    <source>
        <dbReference type="Pfam" id="PF20469"/>
    </source>
</evidence>
<dbReference type="Proteomes" id="UP000194860">
    <property type="component" value="Unassembled WGS sequence"/>
</dbReference>
<sequence length="621" mass="70326">MQLVGVKLKNFRGYSRETYIKISDFTAFIGKNDAGKSTILEALEIFFNNSTVVCERDDLSIDADSRDIEISCVFSNFNDDEIVVDSTAPTSLEEEYLLNTEGNIEIKKVFSTTAAKPKPAIYIVCNHPTAEGMENLLALKRTELRSKVNSLGIDPQEYNSNINHTMRKAIWSSCDDLRIQLVKLRVDKEDSKKIYDSLEKSLPIFALFQSDRASKDDDKEVSDPMRIAVQQALSELQDDIEAIKERVRIKAVGTAQRTLQKLREMDSELASTLMPEFKTEPKFDSQFKLSIKSDNDIPVNKRGSGVRRLILLNFFRAEAERRRNENNNNQVIYAFEEPETSQHPRHQEMLIKSLLELSSNDATQVIITTHTPALASYLPLKSVRYVTTEDGIRVVKEGEGDDAVLEEVADTLGILPDPIPRNVTALLLVEGKGDVVFLNHMAEQLKLGDFIPATLLEARFALVPVGGCGNLKFWKTMKLAEQFSVPWCVLLDSDRGTPEASKNAQMITQLKADGIKAYVTRKREPENYIHSDCFEDYDTPIVFSDVDDAKVIINRETRIAKNDVLERFWVRMTTEKIREVEAYEEDGEIKYEFSDIINDFLSLVIPYDESALDLVAAGEEE</sequence>
<dbReference type="SUPFAM" id="SSF52540">
    <property type="entry name" value="P-loop containing nucleoside triphosphate hydrolases"/>
    <property type="match status" value="1"/>
</dbReference>
<evidence type="ECO:0000313" key="3">
    <source>
        <dbReference type="EMBL" id="OTY12400.1"/>
    </source>
</evidence>